<dbReference type="PANTHER" id="PTHR46687:SF1">
    <property type="entry name" value="PROTEIN DISPATCHED HOMOLOG 3"/>
    <property type="match status" value="1"/>
</dbReference>
<keyword evidence="3" id="KW-1185">Reference proteome</keyword>
<evidence type="ECO:0000313" key="2">
    <source>
        <dbReference type="EMBL" id="CAE7475960.1"/>
    </source>
</evidence>
<name>A0A812SD31_SYMPI</name>
<evidence type="ECO:0000256" key="1">
    <source>
        <dbReference type="SAM" id="Phobius"/>
    </source>
</evidence>
<dbReference type="EMBL" id="CAJNIZ010024335">
    <property type="protein sequence ID" value="CAE7475960.1"/>
    <property type="molecule type" value="Genomic_DNA"/>
</dbReference>
<organism evidence="2 3">
    <name type="scientific">Symbiodinium pilosum</name>
    <name type="common">Dinoflagellate</name>
    <dbReference type="NCBI Taxonomy" id="2952"/>
    <lineage>
        <taxon>Eukaryota</taxon>
        <taxon>Sar</taxon>
        <taxon>Alveolata</taxon>
        <taxon>Dinophyceae</taxon>
        <taxon>Suessiales</taxon>
        <taxon>Symbiodiniaceae</taxon>
        <taxon>Symbiodinium</taxon>
    </lineage>
</organism>
<feature type="transmembrane region" description="Helical" evidence="1">
    <location>
        <begin position="199"/>
        <end position="218"/>
    </location>
</feature>
<keyword evidence="1" id="KW-1133">Transmembrane helix</keyword>
<feature type="transmembrane region" description="Helical" evidence="1">
    <location>
        <begin position="146"/>
        <end position="167"/>
    </location>
</feature>
<evidence type="ECO:0000313" key="3">
    <source>
        <dbReference type="Proteomes" id="UP000649617"/>
    </source>
</evidence>
<dbReference type="SUPFAM" id="SSF82866">
    <property type="entry name" value="Multidrug efflux transporter AcrB transmembrane domain"/>
    <property type="match status" value="1"/>
</dbReference>
<feature type="transmembrane region" description="Helical" evidence="1">
    <location>
        <begin position="174"/>
        <end position="193"/>
    </location>
</feature>
<keyword evidence="1" id="KW-0472">Membrane</keyword>
<accession>A0A812SD31</accession>
<dbReference type="InterPro" id="IPR042480">
    <property type="entry name" value="DISP3"/>
</dbReference>
<keyword evidence="1" id="KW-0812">Transmembrane</keyword>
<protein>
    <submittedName>
        <fullName evidence="2">DISP3 protein</fullName>
    </submittedName>
</protein>
<sequence>METYASFCWKSGDDCKAPQSPTNLFFRSVPVRTGSSQGEVELQDINETLTMMLREHIMHFTDKDFDALNLRSKFTRGSFFGGIPLAGYDRWQTSWDEQRGKHEAFLLDLYREVLSRADDSSRPLPFQHIKITWFDSMLQDFEVQKWLFHDASWCAGTFAVVTLLLILNLRSFCLTIFGMLGVLLAFAATYFFHFTVLEYKSLTVLDFLSLFLIVGIAADDMRLGRIACLFPVSWCCGFAATASNFVQVLDPSRSALSRLILCHTFRLAPAVLGPRAGPRECMKWAYKQAGEAMLARAPAHRLTH</sequence>
<dbReference type="GO" id="GO:0005737">
    <property type="term" value="C:cytoplasm"/>
    <property type="evidence" value="ECO:0007669"/>
    <property type="project" value="TreeGrafter"/>
</dbReference>
<reference evidence="2" key="1">
    <citation type="submission" date="2021-02" db="EMBL/GenBank/DDBJ databases">
        <authorList>
            <person name="Dougan E. K."/>
            <person name="Rhodes N."/>
            <person name="Thang M."/>
            <person name="Chan C."/>
        </authorList>
    </citation>
    <scope>NUCLEOTIDE SEQUENCE</scope>
</reference>
<dbReference type="OrthoDB" id="418913at2759"/>
<comment type="caution">
    <text evidence="2">The sequence shown here is derived from an EMBL/GenBank/DDBJ whole genome shotgun (WGS) entry which is preliminary data.</text>
</comment>
<dbReference type="Proteomes" id="UP000649617">
    <property type="component" value="Unassembled WGS sequence"/>
</dbReference>
<gene>
    <name evidence="2" type="primary">DISP3</name>
    <name evidence="2" type="ORF">SPIL2461_LOCUS12099</name>
</gene>
<dbReference type="AlphaFoldDB" id="A0A812SD31"/>
<proteinExistence type="predicted"/>
<dbReference type="PANTHER" id="PTHR46687">
    <property type="entry name" value="PROTEIN DISPATCHED HOMOLOG 3"/>
    <property type="match status" value="1"/>
</dbReference>